<dbReference type="GO" id="GO:0022857">
    <property type="term" value="F:transmembrane transporter activity"/>
    <property type="evidence" value="ECO:0007669"/>
    <property type="project" value="InterPro"/>
</dbReference>
<evidence type="ECO:0000256" key="1">
    <source>
        <dbReference type="ARBA" id="ARBA00004196"/>
    </source>
</evidence>
<feature type="domain" description="CusB-like beta-barrel" evidence="8">
    <location>
        <begin position="356"/>
        <end position="430"/>
    </location>
</feature>
<name>A0A928VLE0_9CYAN</name>
<keyword evidence="5" id="KW-0472">Membrane</keyword>
<dbReference type="Pfam" id="PF25954">
    <property type="entry name" value="Beta-barrel_RND_2"/>
    <property type="match status" value="1"/>
</dbReference>
<reference evidence="9" key="1">
    <citation type="submission" date="2020-10" db="EMBL/GenBank/DDBJ databases">
        <authorList>
            <person name="Castelo-Branco R."/>
            <person name="Eusebio N."/>
            <person name="Adriana R."/>
            <person name="Vieira A."/>
            <person name="Brugerolle De Fraissinette N."/>
            <person name="Rezende De Castro R."/>
            <person name="Schneider M.P."/>
            <person name="Vasconcelos V."/>
            <person name="Leao P.N."/>
        </authorList>
    </citation>
    <scope>NUCLEOTIDE SEQUENCE</scope>
    <source>
        <strain evidence="9">LEGE 11480</strain>
    </source>
</reference>
<dbReference type="SUPFAM" id="SSF111369">
    <property type="entry name" value="HlyD-like secretion proteins"/>
    <property type="match status" value="2"/>
</dbReference>
<feature type="transmembrane region" description="Helical" evidence="5">
    <location>
        <begin position="20"/>
        <end position="39"/>
    </location>
</feature>
<evidence type="ECO:0000313" key="10">
    <source>
        <dbReference type="Proteomes" id="UP000625316"/>
    </source>
</evidence>
<dbReference type="InterPro" id="IPR058625">
    <property type="entry name" value="MdtA-like_BSH"/>
</dbReference>
<dbReference type="PRINTS" id="PR01490">
    <property type="entry name" value="RTXTOXIND"/>
</dbReference>
<comment type="caution">
    <text evidence="9">The sequence shown here is derived from an EMBL/GenBank/DDBJ whole genome shotgun (WGS) entry which is preliminary data.</text>
</comment>
<dbReference type="InterPro" id="IPR050465">
    <property type="entry name" value="UPF0194_transport"/>
</dbReference>
<dbReference type="EMBL" id="JADEXQ010000041">
    <property type="protein sequence ID" value="MBE9030696.1"/>
    <property type="molecule type" value="Genomic_DNA"/>
</dbReference>
<keyword evidence="10" id="KW-1185">Reference proteome</keyword>
<dbReference type="AlphaFoldDB" id="A0A928VLE0"/>
<gene>
    <name evidence="9" type="ORF">IQ266_13245</name>
</gene>
<keyword evidence="5" id="KW-1133">Transmembrane helix</keyword>
<feature type="coiled-coil region" evidence="4">
    <location>
        <begin position="156"/>
        <end position="310"/>
    </location>
</feature>
<dbReference type="Pfam" id="PF25917">
    <property type="entry name" value="BSH_RND"/>
    <property type="match status" value="1"/>
</dbReference>
<evidence type="ECO:0000259" key="8">
    <source>
        <dbReference type="Pfam" id="PF25954"/>
    </source>
</evidence>
<evidence type="ECO:0000259" key="7">
    <source>
        <dbReference type="Pfam" id="PF25917"/>
    </source>
</evidence>
<evidence type="ECO:0000256" key="4">
    <source>
        <dbReference type="SAM" id="Coils"/>
    </source>
</evidence>
<evidence type="ECO:0000256" key="2">
    <source>
        <dbReference type="ARBA" id="ARBA00009477"/>
    </source>
</evidence>
<dbReference type="Pfam" id="PF25876">
    <property type="entry name" value="HH_MFP_RND"/>
    <property type="match status" value="1"/>
</dbReference>
<comment type="similarity">
    <text evidence="2">Belongs to the membrane fusion protein (MFP) (TC 8.A.1) family.</text>
</comment>
<feature type="domain" description="Multidrug resistance protein MdtA-like alpha-helical hairpin" evidence="6">
    <location>
        <begin position="179"/>
        <end position="241"/>
    </location>
</feature>
<evidence type="ECO:0000256" key="3">
    <source>
        <dbReference type="ARBA" id="ARBA00023054"/>
    </source>
</evidence>
<dbReference type="Gene3D" id="2.40.50.100">
    <property type="match status" value="1"/>
</dbReference>
<dbReference type="GO" id="GO:0030313">
    <property type="term" value="C:cell envelope"/>
    <property type="evidence" value="ECO:0007669"/>
    <property type="project" value="UniProtKB-SubCell"/>
</dbReference>
<dbReference type="Gene3D" id="1.10.287.470">
    <property type="entry name" value="Helix hairpin bin"/>
    <property type="match status" value="2"/>
</dbReference>
<sequence>MQIPLLQPVVNNVTQKPKTWLIGLLAVGLVGGVIGFQGIRRQRESEDKLTALTVPVQSSDVALQVQGTGTIQPIRNVNVSPKVAGRVQQLFFDQGDQVRSGQVIAKMDDQDVRAEVAQSTANLQSARARLLTLRSPSRSEAVAQARAGVVQANASVDQALSEARRTQSEVTSAQSEVIRANGAVADAQAKLDLAKTKLKRQRQLAAAGAISQNSLDEFVQQAKSAEESMIQAKAQRSQAQSRVAQAQAQVKQAAARVAQVRAQRDSAQAQRNQQNTLGSAGEISQAQAQVDVAAAQLQAAQNRLNETAIRAPFDGVITQRYATVGAFVTPTTQASAAGSGATSTSIFGLANGLEVLARVPEVDIARIRAGQVVEIRADAYPDQKFEGTVQRIAPEAVNEQSVTYFQVRVKIQTGLDKLRSGMNVDLNFTGDQLNNATLVPTVAIVTKKGQAGVLVPGKDNKPEFKPIEIGASVKDQTQVLSGIAEGDRIFQELPPGLKLDQILKKDEKK</sequence>
<dbReference type="InterPro" id="IPR058792">
    <property type="entry name" value="Beta-barrel_RND_2"/>
</dbReference>
<comment type="subcellular location">
    <subcellularLocation>
        <location evidence="1">Cell envelope</location>
    </subcellularLocation>
</comment>
<dbReference type="PANTHER" id="PTHR32347:SF14">
    <property type="entry name" value="EFFLUX SYSTEM COMPONENT YKNX-RELATED"/>
    <property type="match status" value="1"/>
</dbReference>
<dbReference type="Gene3D" id="2.40.420.20">
    <property type="match status" value="1"/>
</dbReference>
<dbReference type="InterPro" id="IPR006143">
    <property type="entry name" value="RND_pump_MFP"/>
</dbReference>
<keyword evidence="5" id="KW-0812">Transmembrane</keyword>
<feature type="domain" description="Multidrug resistance protein MdtA-like barrel-sandwich hybrid" evidence="7">
    <location>
        <begin position="75"/>
        <end position="336"/>
    </location>
</feature>
<evidence type="ECO:0000313" key="9">
    <source>
        <dbReference type="EMBL" id="MBE9030696.1"/>
    </source>
</evidence>
<accession>A0A928VLE0</accession>
<evidence type="ECO:0000259" key="6">
    <source>
        <dbReference type="Pfam" id="PF25876"/>
    </source>
</evidence>
<evidence type="ECO:0000256" key="5">
    <source>
        <dbReference type="SAM" id="Phobius"/>
    </source>
</evidence>
<dbReference type="Gene3D" id="2.40.30.170">
    <property type="match status" value="1"/>
</dbReference>
<keyword evidence="3 4" id="KW-0175">Coiled coil</keyword>
<organism evidence="9 10">
    <name type="scientific">Romeriopsis navalis LEGE 11480</name>
    <dbReference type="NCBI Taxonomy" id="2777977"/>
    <lineage>
        <taxon>Bacteria</taxon>
        <taxon>Bacillati</taxon>
        <taxon>Cyanobacteriota</taxon>
        <taxon>Cyanophyceae</taxon>
        <taxon>Leptolyngbyales</taxon>
        <taxon>Leptolyngbyaceae</taxon>
        <taxon>Romeriopsis</taxon>
        <taxon>Romeriopsis navalis</taxon>
    </lineage>
</organism>
<dbReference type="GO" id="GO:0016020">
    <property type="term" value="C:membrane"/>
    <property type="evidence" value="ECO:0007669"/>
    <property type="project" value="InterPro"/>
</dbReference>
<dbReference type="InterPro" id="IPR058624">
    <property type="entry name" value="MdtA-like_HH"/>
</dbReference>
<proteinExistence type="inferred from homology"/>
<dbReference type="PANTHER" id="PTHR32347">
    <property type="entry name" value="EFFLUX SYSTEM COMPONENT YKNX-RELATED"/>
    <property type="match status" value="1"/>
</dbReference>
<dbReference type="RefSeq" id="WP_264325523.1">
    <property type="nucleotide sequence ID" value="NZ_JADEXQ010000041.1"/>
</dbReference>
<protein>
    <submittedName>
        <fullName evidence="9">Efflux RND transporter periplasmic adaptor subunit</fullName>
    </submittedName>
</protein>
<dbReference type="Proteomes" id="UP000625316">
    <property type="component" value="Unassembled WGS sequence"/>
</dbReference>
<dbReference type="NCBIfam" id="TIGR01730">
    <property type="entry name" value="RND_mfp"/>
    <property type="match status" value="1"/>
</dbReference>